<dbReference type="RefSeq" id="WP_092691972.1">
    <property type="nucleotide sequence ID" value="NZ_FNBK01000007.1"/>
</dbReference>
<dbReference type="AlphaFoldDB" id="A0A1G7MDP6"/>
<reference evidence="3" key="1">
    <citation type="submission" date="2016-10" db="EMBL/GenBank/DDBJ databases">
        <authorList>
            <person name="Varghese N."/>
            <person name="Submissions S."/>
        </authorList>
    </citation>
    <scope>NUCLEOTIDE SEQUENCE [LARGE SCALE GENOMIC DNA]</scope>
    <source>
        <strain evidence="3">IBRC-M 10760</strain>
    </source>
</reference>
<protein>
    <submittedName>
        <fullName evidence="2">Uncharacterized protein</fullName>
    </submittedName>
</protein>
<gene>
    <name evidence="2" type="ORF">SAMN05216218_107228</name>
</gene>
<feature type="compositionally biased region" description="Acidic residues" evidence="1">
    <location>
        <begin position="111"/>
        <end position="134"/>
    </location>
</feature>
<evidence type="ECO:0000256" key="1">
    <source>
        <dbReference type="SAM" id="MobiDB-lite"/>
    </source>
</evidence>
<accession>A0A1G7MDP6</accession>
<evidence type="ECO:0000313" key="2">
    <source>
        <dbReference type="EMBL" id="SDF59776.1"/>
    </source>
</evidence>
<dbReference type="EMBL" id="FNBK01000007">
    <property type="protein sequence ID" value="SDF59776.1"/>
    <property type="molecule type" value="Genomic_DNA"/>
</dbReference>
<organism evidence="2 3">
    <name type="scientific">Halorientalis regularis</name>
    <dbReference type="NCBI Taxonomy" id="660518"/>
    <lineage>
        <taxon>Archaea</taxon>
        <taxon>Methanobacteriati</taxon>
        <taxon>Methanobacteriota</taxon>
        <taxon>Stenosarchaea group</taxon>
        <taxon>Halobacteria</taxon>
        <taxon>Halobacteriales</taxon>
        <taxon>Haloarculaceae</taxon>
        <taxon>Halorientalis</taxon>
    </lineage>
</organism>
<dbReference type="STRING" id="660518.SAMN05216218_107228"/>
<name>A0A1G7MDP6_9EURY</name>
<feature type="region of interest" description="Disordered" evidence="1">
    <location>
        <begin position="64"/>
        <end position="231"/>
    </location>
</feature>
<dbReference type="Proteomes" id="UP000199076">
    <property type="component" value="Unassembled WGS sequence"/>
</dbReference>
<evidence type="ECO:0000313" key="3">
    <source>
        <dbReference type="Proteomes" id="UP000199076"/>
    </source>
</evidence>
<keyword evidence="3" id="KW-1185">Reference proteome</keyword>
<sequence length="294" mass="30319">MSEFASCYFCGTALDAQIEPYPVIPEDAGTDDRPTVDLCPVCRRKLSKVLDVALSAADDAEVAATPLAAGPDPSPLEADHEDPTAGLGSEDEEPAYAVEPSGEATAVEDTAAAEDDGDADDEGDVDSADGDGGEADAVSGTDQAEDGAAVTNAEAPETENESADGRSDDDSASVESAAETAEADDAVANGEEPGRATDDGGEAEEPGANDHTEVDDGETAESESDKPAILSTPAAQKIIKLLQNRDFPVERGEIEVVASNAYEIPQQDCDDVIEALVSEGYVGERKGELVRPEE</sequence>
<proteinExistence type="predicted"/>
<dbReference type="OrthoDB" id="204261at2157"/>